<feature type="domain" description="RagB/SusD" evidence="6">
    <location>
        <begin position="294"/>
        <end position="575"/>
    </location>
</feature>
<dbReference type="Pfam" id="PF07980">
    <property type="entry name" value="SusD_RagB"/>
    <property type="match status" value="1"/>
</dbReference>
<evidence type="ECO:0000256" key="2">
    <source>
        <dbReference type="ARBA" id="ARBA00006275"/>
    </source>
</evidence>
<evidence type="ECO:0000259" key="7">
    <source>
        <dbReference type="Pfam" id="PF14322"/>
    </source>
</evidence>
<evidence type="ECO:0000313" key="8">
    <source>
        <dbReference type="EMBL" id="PWK21645.1"/>
    </source>
</evidence>
<comment type="caution">
    <text evidence="8">The sequence shown here is derived from an EMBL/GenBank/DDBJ whole genome shotgun (WGS) entry which is preliminary data.</text>
</comment>
<evidence type="ECO:0000256" key="3">
    <source>
        <dbReference type="ARBA" id="ARBA00022729"/>
    </source>
</evidence>
<keyword evidence="5" id="KW-0998">Cell outer membrane</keyword>
<dbReference type="GO" id="GO:0009279">
    <property type="term" value="C:cell outer membrane"/>
    <property type="evidence" value="ECO:0007669"/>
    <property type="project" value="UniProtKB-SubCell"/>
</dbReference>
<dbReference type="EMBL" id="QGGO01000023">
    <property type="protein sequence ID" value="PWK21645.1"/>
    <property type="molecule type" value="Genomic_DNA"/>
</dbReference>
<evidence type="ECO:0000256" key="5">
    <source>
        <dbReference type="ARBA" id="ARBA00023237"/>
    </source>
</evidence>
<dbReference type="Pfam" id="PF14322">
    <property type="entry name" value="SusD-like_3"/>
    <property type="match status" value="1"/>
</dbReference>
<gene>
    <name evidence="8" type="ORF">LV89_03671</name>
</gene>
<dbReference type="InterPro" id="IPR012944">
    <property type="entry name" value="SusD_RagB_dom"/>
</dbReference>
<dbReference type="SUPFAM" id="SSF48452">
    <property type="entry name" value="TPR-like"/>
    <property type="match status" value="1"/>
</dbReference>
<keyword evidence="9" id="KW-1185">Reference proteome</keyword>
<dbReference type="Gene3D" id="1.25.40.390">
    <property type="match status" value="1"/>
</dbReference>
<evidence type="ECO:0000256" key="4">
    <source>
        <dbReference type="ARBA" id="ARBA00023136"/>
    </source>
</evidence>
<evidence type="ECO:0000256" key="1">
    <source>
        <dbReference type="ARBA" id="ARBA00004442"/>
    </source>
</evidence>
<dbReference type="Proteomes" id="UP000245489">
    <property type="component" value="Unassembled WGS sequence"/>
</dbReference>
<feature type="domain" description="SusD-like N-terminal" evidence="7">
    <location>
        <begin position="98"/>
        <end position="217"/>
    </location>
</feature>
<accession>A0A316DUL1</accession>
<dbReference type="InterPro" id="IPR033985">
    <property type="entry name" value="SusD-like_N"/>
</dbReference>
<evidence type="ECO:0000313" key="9">
    <source>
        <dbReference type="Proteomes" id="UP000245489"/>
    </source>
</evidence>
<dbReference type="AlphaFoldDB" id="A0A316DUL1"/>
<dbReference type="InterPro" id="IPR011990">
    <property type="entry name" value="TPR-like_helical_dom_sf"/>
</dbReference>
<keyword evidence="3" id="KW-0732">Signal</keyword>
<comment type="subcellular location">
    <subcellularLocation>
        <location evidence="1">Cell outer membrane</location>
    </subcellularLocation>
</comment>
<name>A0A316DUL1_9BACT</name>
<organism evidence="8 9">
    <name type="scientific">Arcicella aurantiaca</name>
    <dbReference type="NCBI Taxonomy" id="591202"/>
    <lineage>
        <taxon>Bacteria</taxon>
        <taxon>Pseudomonadati</taxon>
        <taxon>Bacteroidota</taxon>
        <taxon>Cytophagia</taxon>
        <taxon>Cytophagales</taxon>
        <taxon>Flectobacillaceae</taxon>
        <taxon>Arcicella</taxon>
    </lineage>
</organism>
<dbReference type="RefSeq" id="WP_109744353.1">
    <property type="nucleotide sequence ID" value="NZ_QGGO01000023.1"/>
</dbReference>
<reference evidence="8 9" key="1">
    <citation type="submission" date="2018-05" db="EMBL/GenBank/DDBJ databases">
        <title>Genomic Encyclopedia of Archaeal and Bacterial Type Strains, Phase II (KMG-II): from individual species to whole genera.</title>
        <authorList>
            <person name="Goeker M."/>
        </authorList>
    </citation>
    <scope>NUCLEOTIDE SEQUENCE [LARGE SCALE GENOMIC DNA]</scope>
    <source>
        <strain evidence="8 9">DSM 22214</strain>
    </source>
</reference>
<protein>
    <submittedName>
        <fullName evidence="8">Putative outer membrane starch-binding protein</fullName>
    </submittedName>
</protein>
<sequence>MKFKNIYIKALCVTMLLTNISCNDLVDMKPINEISDADYWKTADQFKLATNEFYTYLRTFTDVLNDAPHSDRRSDLIYVSGGSAFSNGTNTLPASDANWNTAYSRLRAINNLIEKASSYAQPAEIKKYVAEARFFRAYIYFDLLQQYGEVPLVTKTLVTTSPELTASQNTRTEVVDLIVQDLESAIIDLPVESDILAADKGRISNGTAQAFLGRVALYEGTWQKFRGNATRANTLLDKAIASSDAVIKSNQYSLFAPIALGDSAQKYMFILENQQSNPANIIKSANKEYVLANRYDFNSRQIRTNITHASLNNVYWVTRKFASMYLCNDGLPIDKSPLFKGFATTTSEYENRDNRMRYNLMLDGRYYWDNENPGSRITWKSDAADITGSRGKHKSNANSGYANQKWATERRLDDNQEGYDYPVIRYAEVLLNYAEAIYERNGSISDADLDKSLNLVRNRVNKSMPKLSNGFVGTKSLDMRTEIRRERTIELYFEGFRRDDLIRWKTAETEMPMDIQGVTWTGTAYETYWTGIKSNIVGGIYRIETNRKWVEKNYLLPIPSQQIQLNPNLKQNTGW</sequence>
<comment type="similarity">
    <text evidence="2">Belongs to the SusD family.</text>
</comment>
<keyword evidence="4" id="KW-0472">Membrane</keyword>
<evidence type="ECO:0000259" key="6">
    <source>
        <dbReference type="Pfam" id="PF07980"/>
    </source>
</evidence>
<proteinExistence type="inferred from homology"/>
<dbReference type="OrthoDB" id="5694214at2"/>